<evidence type="ECO:0000313" key="1">
    <source>
        <dbReference type="EMBL" id="SVD94663.1"/>
    </source>
</evidence>
<accession>A0A382ZGX4</accession>
<name>A0A382ZGX4_9ZZZZ</name>
<gene>
    <name evidence="1" type="ORF">METZ01_LOCUS447517</name>
</gene>
<protein>
    <submittedName>
        <fullName evidence="1">Uncharacterized protein</fullName>
    </submittedName>
</protein>
<organism evidence="1">
    <name type="scientific">marine metagenome</name>
    <dbReference type="NCBI Taxonomy" id="408172"/>
    <lineage>
        <taxon>unclassified sequences</taxon>
        <taxon>metagenomes</taxon>
        <taxon>ecological metagenomes</taxon>
    </lineage>
</organism>
<proteinExistence type="predicted"/>
<dbReference type="EMBL" id="UINC01183759">
    <property type="protein sequence ID" value="SVD94663.1"/>
    <property type="molecule type" value="Genomic_DNA"/>
</dbReference>
<reference evidence="1" key="1">
    <citation type="submission" date="2018-05" db="EMBL/GenBank/DDBJ databases">
        <authorList>
            <person name="Lanie J.A."/>
            <person name="Ng W.-L."/>
            <person name="Kazmierczak K.M."/>
            <person name="Andrzejewski T.M."/>
            <person name="Davidsen T.M."/>
            <person name="Wayne K.J."/>
            <person name="Tettelin H."/>
            <person name="Glass J.I."/>
            <person name="Rusch D."/>
            <person name="Podicherti R."/>
            <person name="Tsui H.-C.T."/>
            <person name="Winkler M.E."/>
        </authorList>
    </citation>
    <scope>NUCLEOTIDE SEQUENCE</scope>
</reference>
<sequence>GLGVEIDEKGMEAIMAKPWRVTRG</sequence>
<feature type="non-terminal residue" evidence="1">
    <location>
        <position position="1"/>
    </location>
</feature>
<dbReference type="AlphaFoldDB" id="A0A382ZGX4"/>